<reference evidence="2 3" key="1">
    <citation type="submission" date="2021-05" db="EMBL/GenBank/DDBJ databases">
        <title>Novel Bacillus species.</title>
        <authorList>
            <person name="Liu G."/>
        </authorList>
    </citation>
    <scope>NUCLEOTIDE SEQUENCE [LARGE SCALE GENOMIC DNA]</scope>
    <source>
        <strain evidence="2 3">FJAT-49682</strain>
    </source>
</reference>
<evidence type="ECO:0000256" key="1">
    <source>
        <dbReference type="SAM" id="Phobius"/>
    </source>
</evidence>
<dbReference type="AlphaFoldDB" id="A0A942UL89"/>
<dbReference type="PANTHER" id="PTHR36833">
    <property type="entry name" value="SLR0610 PROTEIN-RELATED"/>
    <property type="match status" value="1"/>
</dbReference>
<keyword evidence="1" id="KW-0812">Transmembrane</keyword>
<feature type="transmembrane region" description="Helical" evidence="1">
    <location>
        <begin position="232"/>
        <end position="249"/>
    </location>
</feature>
<organism evidence="2 3">
    <name type="scientific">Lederbergia citrea</name>
    <dbReference type="NCBI Taxonomy" id="2833581"/>
    <lineage>
        <taxon>Bacteria</taxon>
        <taxon>Bacillati</taxon>
        <taxon>Bacillota</taxon>
        <taxon>Bacilli</taxon>
        <taxon>Bacillales</taxon>
        <taxon>Bacillaceae</taxon>
        <taxon>Lederbergia</taxon>
    </lineage>
</organism>
<dbReference type="InterPro" id="IPR010390">
    <property type="entry name" value="ABC-2_transporter-like"/>
</dbReference>
<keyword evidence="1" id="KW-0472">Membrane</keyword>
<feature type="transmembrane region" description="Helical" evidence="1">
    <location>
        <begin position="20"/>
        <end position="41"/>
    </location>
</feature>
<evidence type="ECO:0000313" key="3">
    <source>
        <dbReference type="Proteomes" id="UP000676456"/>
    </source>
</evidence>
<proteinExistence type="predicted"/>
<gene>
    <name evidence="2" type="ORF">KHA91_03375</name>
</gene>
<feature type="transmembrane region" description="Helical" evidence="1">
    <location>
        <begin position="193"/>
        <end position="212"/>
    </location>
</feature>
<name>A0A942UL89_9BACI</name>
<keyword evidence="3" id="KW-1185">Reference proteome</keyword>
<feature type="transmembrane region" description="Helical" evidence="1">
    <location>
        <begin position="145"/>
        <end position="173"/>
    </location>
</feature>
<dbReference type="RefSeq" id="WP_213096793.1">
    <property type="nucleotide sequence ID" value="NZ_JAGYPN010000001.1"/>
</dbReference>
<dbReference type="EMBL" id="JAGYPN010000001">
    <property type="protein sequence ID" value="MBS4221797.1"/>
    <property type="molecule type" value="Genomic_DNA"/>
</dbReference>
<dbReference type="PANTHER" id="PTHR36833:SF1">
    <property type="entry name" value="INTEGRAL MEMBRANE TRANSPORT PROTEIN"/>
    <property type="match status" value="1"/>
</dbReference>
<protein>
    <submittedName>
        <fullName evidence="2">ABC-2 family transporter protein</fullName>
    </submittedName>
</protein>
<dbReference type="Pfam" id="PF06182">
    <property type="entry name" value="ABC2_membrane_6"/>
    <property type="match status" value="1"/>
</dbReference>
<feature type="transmembrane region" description="Helical" evidence="1">
    <location>
        <begin position="61"/>
        <end position="80"/>
    </location>
</feature>
<feature type="transmembrane region" description="Helical" evidence="1">
    <location>
        <begin position="115"/>
        <end position="133"/>
    </location>
</feature>
<keyword evidence="1" id="KW-1133">Transmembrane helix</keyword>
<comment type="caution">
    <text evidence="2">The sequence shown here is derived from an EMBL/GenBank/DDBJ whole genome shotgun (WGS) entry which is preliminary data.</text>
</comment>
<evidence type="ECO:0000313" key="2">
    <source>
        <dbReference type="EMBL" id="MBS4221797.1"/>
    </source>
</evidence>
<dbReference type="Proteomes" id="UP000676456">
    <property type="component" value="Unassembled WGS sequence"/>
</dbReference>
<sequence>MSLRVFFKFVQFRMKERMEYRGAFMLGIIAQILGYGSNYLVVWLLLHKFQTIDGWTWPEIALLYSIGLFTYSLGASFTFIQMTELESMVRQGTFDAILIKPTNPYMYVIAMKFNVGYIAHILISGSILLWSLFQLSIDWSIIKALYFILILISGSMIQAAILSIIGVWSFIVVRTGFLFSLFFRLKDFISYPISVYGTFVQIIIVFLVPLAFVNYFPSTLLLSKTTGITSNWAAWISPLIGPLSLWLAYKIFMKGINKYQGAGG</sequence>
<accession>A0A942UL89</accession>